<feature type="transmembrane region" description="Helical" evidence="6">
    <location>
        <begin position="191"/>
        <end position="213"/>
    </location>
</feature>
<dbReference type="InterPro" id="IPR030185">
    <property type="entry name" value="Mae1"/>
</dbReference>
<dbReference type="CDD" id="cd09317">
    <property type="entry name" value="TDT_Mae1_like"/>
    <property type="match status" value="1"/>
</dbReference>
<evidence type="ECO:0000256" key="5">
    <source>
        <dbReference type="SAM" id="MobiDB-lite"/>
    </source>
</evidence>
<dbReference type="PANTHER" id="PTHR31162">
    <property type="entry name" value="MALIC ACID TRANSPORT PROTEIN-RELATED"/>
    <property type="match status" value="1"/>
</dbReference>
<dbReference type="OrthoDB" id="2901184at2759"/>
<evidence type="ECO:0000256" key="4">
    <source>
        <dbReference type="ARBA" id="ARBA00023136"/>
    </source>
</evidence>
<dbReference type="Proteomes" id="UP000039046">
    <property type="component" value="Unassembled WGS sequence"/>
</dbReference>
<keyword evidence="8" id="KW-1185">Reference proteome</keyword>
<reference evidence="7 8" key="1">
    <citation type="journal article" date="2015" name="Genome Announc.">
        <title>Draft Genome Sequence and Gene Annotation of the Entomopathogenic Fungus Verticillium hemipterigenum.</title>
        <authorList>
            <person name="Horn F."/>
            <person name="Habel A."/>
            <person name="Scharf D.H."/>
            <person name="Dworschak J."/>
            <person name="Brakhage A.A."/>
            <person name="Guthke R."/>
            <person name="Hertweck C."/>
            <person name="Linde J."/>
        </authorList>
    </citation>
    <scope>NUCLEOTIDE SEQUENCE [LARGE SCALE GENOMIC DNA]</scope>
</reference>
<feature type="transmembrane region" description="Helical" evidence="6">
    <location>
        <begin position="333"/>
        <end position="358"/>
    </location>
</feature>
<keyword evidence="3 6" id="KW-1133">Transmembrane helix</keyword>
<feature type="transmembrane region" description="Helical" evidence="6">
    <location>
        <begin position="255"/>
        <end position="275"/>
    </location>
</feature>
<feature type="transmembrane region" description="Helical" evidence="6">
    <location>
        <begin position="157"/>
        <end position="179"/>
    </location>
</feature>
<protein>
    <recommendedName>
        <fullName evidence="9">C4-dicarboxylate transporter/malic acid transport protein</fullName>
    </recommendedName>
</protein>
<evidence type="ECO:0000313" key="8">
    <source>
        <dbReference type="Proteomes" id="UP000039046"/>
    </source>
</evidence>
<feature type="transmembrane region" description="Helical" evidence="6">
    <location>
        <begin position="396"/>
        <end position="418"/>
    </location>
</feature>
<keyword evidence="2 6" id="KW-0812">Transmembrane</keyword>
<feature type="region of interest" description="Disordered" evidence="5">
    <location>
        <begin position="1"/>
        <end position="27"/>
    </location>
</feature>
<accession>A0A0A1SY92</accession>
<dbReference type="GO" id="GO:0015140">
    <property type="term" value="F:malate transmembrane transporter activity"/>
    <property type="evidence" value="ECO:0007669"/>
    <property type="project" value="InterPro"/>
</dbReference>
<dbReference type="Gene3D" id="1.50.10.150">
    <property type="entry name" value="Voltage-dependent anion channel"/>
    <property type="match status" value="1"/>
</dbReference>
<comment type="subcellular location">
    <subcellularLocation>
        <location evidence="1">Membrane</location>
        <topology evidence="1">Multi-pass membrane protein</topology>
    </subcellularLocation>
</comment>
<dbReference type="STRING" id="1531966.A0A0A1SY92"/>
<evidence type="ECO:0000256" key="3">
    <source>
        <dbReference type="ARBA" id="ARBA00022989"/>
    </source>
</evidence>
<dbReference type="Pfam" id="PF03595">
    <property type="entry name" value="SLAC1"/>
    <property type="match status" value="1"/>
</dbReference>
<feature type="transmembrane region" description="Helical" evidence="6">
    <location>
        <begin position="225"/>
        <end position="243"/>
    </location>
</feature>
<dbReference type="EMBL" id="CDHN01000003">
    <property type="protein sequence ID" value="CEJ89691.1"/>
    <property type="molecule type" value="Genomic_DNA"/>
</dbReference>
<proteinExistence type="predicted"/>
<organism evidence="7 8">
    <name type="scientific">[Torrubiella] hemipterigena</name>
    <dbReference type="NCBI Taxonomy" id="1531966"/>
    <lineage>
        <taxon>Eukaryota</taxon>
        <taxon>Fungi</taxon>
        <taxon>Dikarya</taxon>
        <taxon>Ascomycota</taxon>
        <taxon>Pezizomycotina</taxon>
        <taxon>Sordariomycetes</taxon>
        <taxon>Hypocreomycetidae</taxon>
        <taxon>Hypocreales</taxon>
        <taxon>Clavicipitaceae</taxon>
        <taxon>Clavicipitaceae incertae sedis</taxon>
        <taxon>'Torrubiella' clade</taxon>
    </lineage>
</organism>
<evidence type="ECO:0000256" key="1">
    <source>
        <dbReference type="ARBA" id="ARBA00004141"/>
    </source>
</evidence>
<gene>
    <name evidence="7" type="ORF">VHEMI05516</name>
</gene>
<dbReference type="AlphaFoldDB" id="A0A0A1SY92"/>
<feature type="transmembrane region" description="Helical" evidence="6">
    <location>
        <begin position="82"/>
        <end position="103"/>
    </location>
</feature>
<evidence type="ECO:0000256" key="6">
    <source>
        <dbReference type="SAM" id="Phobius"/>
    </source>
</evidence>
<dbReference type="PANTHER" id="PTHR31162:SF0">
    <property type="entry name" value="MALIC ACID TRANSPORT PROTEIN"/>
    <property type="match status" value="1"/>
</dbReference>
<dbReference type="GO" id="GO:0016020">
    <property type="term" value="C:membrane"/>
    <property type="evidence" value="ECO:0007669"/>
    <property type="project" value="UniProtKB-SubCell"/>
</dbReference>
<name>A0A0A1SY92_9HYPO</name>
<feature type="transmembrane region" description="Helical" evidence="6">
    <location>
        <begin position="115"/>
        <end position="137"/>
    </location>
</feature>
<dbReference type="HOGENOM" id="CLU_030057_2_0_1"/>
<feature type="compositionally biased region" description="Polar residues" evidence="5">
    <location>
        <begin position="1"/>
        <end position="24"/>
    </location>
</feature>
<feature type="transmembrane region" description="Helical" evidence="6">
    <location>
        <begin position="295"/>
        <end position="313"/>
    </location>
</feature>
<evidence type="ECO:0000313" key="7">
    <source>
        <dbReference type="EMBL" id="CEJ89691.1"/>
    </source>
</evidence>
<evidence type="ECO:0000256" key="2">
    <source>
        <dbReference type="ARBA" id="ARBA00022692"/>
    </source>
</evidence>
<sequence length="441" mass="49225">MESSFFSSTIESGQTTRRNSTGSLASRYMPKLTGSHDQYHHELFAANVLNDRDNGESIMDKHAEMEKLYSKDKRKLSIRTRLAHFTWAWYTLPMSTGGISLLLHNQPFTFPQLNTIGRSIFIINIVIFLCITAVMTLRFTLHPNSFRKSITHPREGLFVPTAFLSIATLLTNTEVYIIPFTSETGKQAMQILFWIYVVITLILAVGQYSFLFASHSFALHTMMPTWILPIFPIMLSGTIASVISRSQSEDSALSITTAGLTCQGLGLSVAVFMYAHMIGRLMQNGLPNREHRPGLFMCVGPPAFTAIAFIGMAKALPSDFDELHEGLHLNAEVLGNVAVMSAVFLWALSAWWFGIALVAVVMSPPKHFHLGWWATVFPNVGFTLATISIAKEFGSVPVMWFTTGMSIVMVVTYCFVLYNHVRAVIVQDIMYPGLDEDVEDI</sequence>
<evidence type="ECO:0008006" key="9">
    <source>
        <dbReference type="Google" id="ProtNLM"/>
    </source>
</evidence>
<dbReference type="InterPro" id="IPR004695">
    <property type="entry name" value="SLAC1/Mae1/Ssu1/TehA"/>
</dbReference>
<dbReference type="InterPro" id="IPR038665">
    <property type="entry name" value="Voltage-dep_anion_channel_sf"/>
</dbReference>
<keyword evidence="4 6" id="KW-0472">Membrane</keyword>
<feature type="transmembrane region" description="Helical" evidence="6">
    <location>
        <begin position="370"/>
        <end position="390"/>
    </location>
</feature>